<dbReference type="InterPro" id="IPR010522">
    <property type="entry name" value="RepC_bac"/>
</dbReference>
<dbReference type="AlphaFoldDB" id="A0A7Y0N0N4"/>
<comment type="caution">
    <text evidence="1">The sequence shown here is derived from an EMBL/GenBank/DDBJ whole genome shotgun (WGS) entry which is preliminary data.</text>
</comment>
<reference evidence="1 2" key="1">
    <citation type="submission" date="2020-04" db="EMBL/GenBank/DDBJ databases">
        <title>Whole-genome sequencing of Vibrio spp. from China reveals different genetic environments of blaCTX-M-14 among diverse lineages.</title>
        <authorList>
            <person name="Zheng Z."/>
            <person name="Ye L."/>
            <person name="Chen S."/>
        </authorList>
    </citation>
    <scope>NUCLEOTIDE SEQUENCE [LARGE SCALE GENOMIC DNA]</scope>
    <source>
        <strain evidence="1 2">Vb1636</strain>
    </source>
</reference>
<evidence type="ECO:0000313" key="1">
    <source>
        <dbReference type="EMBL" id="NMR76879.1"/>
    </source>
</evidence>
<dbReference type="Proteomes" id="UP000565155">
    <property type="component" value="Unassembled WGS sequence"/>
</dbReference>
<evidence type="ECO:0000313" key="2">
    <source>
        <dbReference type="Proteomes" id="UP000565155"/>
    </source>
</evidence>
<organism evidence="1 2">
    <name type="scientific">Vibrio alginolyticus</name>
    <dbReference type="NCBI Taxonomy" id="663"/>
    <lineage>
        <taxon>Bacteria</taxon>
        <taxon>Pseudomonadati</taxon>
        <taxon>Pseudomonadota</taxon>
        <taxon>Gammaproteobacteria</taxon>
        <taxon>Vibrionales</taxon>
        <taxon>Vibrionaceae</taxon>
        <taxon>Vibrio</taxon>
    </lineage>
</organism>
<protein>
    <submittedName>
        <fullName evidence="1">Uncharacterized protein</fullName>
    </submittedName>
</protein>
<proteinExistence type="predicted"/>
<sequence length="234" mass="26720">MADQDLLLCVLAIARSELYREAIDQDDKILEALEIDLKGGSINEKETFRLLELPALKISLTRYELLKELQRSTSGAKNYKWLEASLDRLGAVSFKYDGARWSGSFNLLSYRFNKDTEQYDIFINPISAHSVWSQKANYIFIHRQERHLLKADASRVLHSYLSGVVRLGETRHIGIDTVVSAVWAQYDEEVSSDTFRFRAKQISDGCKELSRLNGWSAEIVGRGKKAKVKVSRSK</sequence>
<dbReference type="EMBL" id="JABCMA010000235">
    <property type="protein sequence ID" value="NMR76879.1"/>
    <property type="molecule type" value="Genomic_DNA"/>
</dbReference>
<name>A0A7Y0N0N4_VIBAL</name>
<gene>
    <name evidence="1" type="ORF">HKB35_25160</name>
</gene>
<accession>A0A7Y0N0N4</accession>
<dbReference type="Pfam" id="PF06504">
    <property type="entry name" value="RepC"/>
    <property type="match status" value="1"/>
</dbReference>